<dbReference type="PANTHER" id="PTHR31286:SF99">
    <property type="entry name" value="DUF4283 DOMAIN-CONTAINING PROTEIN"/>
    <property type="match status" value="1"/>
</dbReference>
<dbReference type="EMBL" id="BQNB010016615">
    <property type="protein sequence ID" value="GJT53752.1"/>
    <property type="molecule type" value="Genomic_DNA"/>
</dbReference>
<dbReference type="Pfam" id="PF14111">
    <property type="entry name" value="DUF4283"/>
    <property type="match status" value="1"/>
</dbReference>
<feature type="region of interest" description="Disordered" evidence="1">
    <location>
        <begin position="457"/>
        <end position="481"/>
    </location>
</feature>
<keyword evidence="4" id="KW-1185">Reference proteome</keyword>
<name>A0ABQ5ET84_9ASTR</name>
<feature type="compositionally biased region" description="Basic and acidic residues" evidence="1">
    <location>
        <begin position="461"/>
        <end position="474"/>
    </location>
</feature>
<reference evidence="3" key="2">
    <citation type="submission" date="2022-01" db="EMBL/GenBank/DDBJ databases">
        <authorList>
            <person name="Yamashiro T."/>
            <person name="Shiraishi A."/>
            <person name="Satake H."/>
            <person name="Nakayama K."/>
        </authorList>
    </citation>
    <scope>NUCLEOTIDE SEQUENCE</scope>
</reference>
<accession>A0ABQ5ET84</accession>
<reference evidence="3" key="1">
    <citation type="journal article" date="2022" name="Int. J. Mol. Sci.">
        <title>Draft Genome of Tanacetum Coccineum: Genomic Comparison of Closely Related Tanacetum-Family Plants.</title>
        <authorList>
            <person name="Yamashiro T."/>
            <person name="Shiraishi A."/>
            <person name="Nakayama K."/>
            <person name="Satake H."/>
        </authorList>
    </citation>
    <scope>NUCLEOTIDE SEQUENCE</scope>
</reference>
<feature type="domain" description="DUF4283" evidence="2">
    <location>
        <begin position="114"/>
        <end position="194"/>
    </location>
</feature>
<evidence type="ECO:0000256" key="1">
    <source>
        <dbReference type="SAM" id="MobiDB-lite"/>
    </source>
</evidence>
<evidence type="ECO:0000259" key="2">
    <source>
        <dbReference type="Pfam" id="PF14111"/>
    </source>
</evidence>
<dbReference type="Proteomes" id="UP001151760">
    <property type="component" value="Unassembled WGS sequence"/>
</dbReference>
<dbReference type="PANTHER" id="PTHR31286">
    <property type="entry name" value="GLYCINE-RICH CELL WALL STRUCTURAL PROTEIN 1.8-LIKE"/>
    <property type="match status" value="1"/>
</dbReference>
<sequence>MEARFLLGNNAAKKGGLSSKVKNIKSKLLGKDGKPLKSCLRNNVNDIATKKSSHNDLGLVLEGANKSRVADESNASRRTQATPKKVQLSVLTNDMKVLEANVAIPMSVVDEISDKFTNTLYGYFVGERLAFPTVEAYVKNAWAKYGFERVIFRNGFFFFKFSSYEGMVKTIESGPWFIRSIPIFLNIWDANTKLKREEIKKVPVWVRIHNVPVVAFYEARLSLITTQLGRPIRLDTYTSDMCLNPWGCNSYARVLVELSSECVVMESIVVTIPLPKGEGHHLETLDVEYEWWPPRCSKCKFFNHEDDYCPAKVKKATSDPSLRKGSGQDAGFNSKKKGGNKADNKKHIQGFRFSKPKSNFMYRLVSKPITTKEIASKPNTNAPSFKEDVNGADIQPNAPPKVIMDDSYGSTNEHRYFKDDIDLGQLRSNIEKLMYEDKVLDINTNNAIDGVVEPLNSMPKTNKEHKSPHGRVTDSSDEDEVFMPGVIPGGGFLDDMEDDLDYYDGYEAQVYDLSEKEQAFCDQ</sequence>
<protein>
    <submittedName>
        <fullName evidence="3">Zinc knuckle CX2CX4HX4C containing protein</fullName>
    </submittedName>
</protein>
<gene>
    <name evidence="3" type="ORF">Tco_0988806</name>
</gene>
<dbReference type="InterPro" id="IPR040256">
    <property type="entry name" value="At4g02000-like"/>
</dbReference>
<evidence type="ECO:0000313" key="3">
    <source>
        <dbReference type="EMBL" id="GJT53752.1"/>
    </source>
</evidence>
<proteinExistence type="predicted"/>
<dbReference type="InterPro" id="IPR025558">
    <property type="entry name" value="DUF4283"/>
</dbReference>
<feature type="region of interest" description="Disordered" evidence="1">
    <location>
        <begin position="375"/>
        <end position="401"/>
    </location>
</feature>
<organism evidence="3 4">
    <name type="scientific">Tanacetum coccineum</name>
    <dbReference type="NCBI Taxonomy" id="301880"/>
    <lineage>
        <taxon>Eukaryota</taxon>
        <taxon>Viridiplantae</taxon>
        <taxon>Streptophyta</taxon>
        <taxon>Embryophyta</taxon>
        <taxon>Tracheophyta</taxon>
        <taxon>Spermatophyta</taxon>
        <taxon>Magnoliopsida</taxon>
        <taxon>eudicotyledons</taxon>
        <taxon>Gunneridae</taxon>
        <taxon>Pentapetalae</taxon>
        <taxon>asterids</taxon>
        <taxon>campanulids</taxon>
        <taxon>Asterales</taxon>
        <taxon>Asteraceae</taxon>
        <taxon>Asteroideae</taxon>
        <taxon>Anthemideae</taxon>
        <taxon>Anthemidinae</taxon>
        <taxon>Tanacetum</taxon>
    </lineage>
</organism>
<comment type="caution">
    <text evidence="3">The sequence shown here is derived from an EMBL/GenBank/DDBJ whole genome shotgun (WGS) entry which is preliminary data.</text>
</comment>
<evidence type="ECO:0000313" key="4">
    <source>
        <dbReference type="Proteomes" id="UP001151760"/>
    </source>
</evidence>
<feature type="region of interest" description="Disordered" evidence="1">
    <location>
        <begin position="317"/>
        <end position="348"/>
    </location>
</feature>